<reference evidence="3" key="1">
    <citation type="journal article" date="2006" name="PLoS Biol.">
        <title>Macronuclear genome sequence of the ciliate Tetrahymena thermophila, a model eukaryote.</title>
        <authorList>
            <person name="Eisen J.A."/>
            <person name="Coyne R.S."/>
            <person name="Wu M."/>
            <person name="Wu D."/>
            <person name="Thiagarajan M."/>
            <person name="Wortman J.R."/>
            <person name="Badger J.H."/>
            <person name="Ren Q."/>
            <person name="Amedeo P."/>
            <person name="Jones K.M."/>
            <person name="Tallon L.J."/>
            <person name="Delcher A.L."/>
            <person name="Salzberg S.L."/>
            <person name="Silva J.C."/>
            <person name="Haas B.J."/>
            <person name="Majoros W.H."/>
            <person name="Farzad M."/>
            <person name="Carlton J.M."/>
            <person name="Smith R.K. Jr."/>
            <person name="Garg J."/>
            <person name="Pearlman R.E."/>
            <person name="Karrer K.M."/>
            <person name="Sun L."/>
            <person name="Manning G."/>
            <person name="Elde N.C."/>
            <person name="Turkewitz A.P."/>
            <person name="Asai D.J."/>
            <person name="Wilkes D.E."/>
            <person name="Wang Y."/>
            <person name="Cai H."/>
            <person name="Collins K."/>
            <person name="Stewart B.A."/>
            <person name="Lee S.R."/>
            <person name="Wilamowska K."/>
            <person name="Weinberg Z."/>
            <person name="Ruzzo W.L."/>
            <person name="Wloga D."/>
            <person name="Gaertig J."/>
            <person name="Frankel J."/>
            <person name="Tsao C.-C."/>
            <person name="Gorovsky M.A."/>
            <person name="Keeling P.J."/>
            <person name="Waller R.F."/>
            <person name="Patron N.J."/>
            <person name="Cherry J.M."/>
            <person name="Stover N.A."/>
            <person name="Krieger C.J."/>
            <person name="del Toro C."/>
            <person name="Ryder H.F."/>
            <person name="Williamson S.C."/>
            <person name="Barbeau R.A."/>
            <person name="Hamilton E.P."/>
            <person name="Orias E."/>
        </authorList>
    </citation>
    <scope>NUCLEOTIDE SEQUENCE [LARGE SCALE GENOMIC DNA]</scope>
    <source>
        <strain evidence="3">SB210</strain>
    </source>
</reference>
<dbReference type="EMBL" id="GG662574">
    <property type="protein sequence ID" value="EAR82266.2"/>
    <property type="molecule type" value="Genomic_DNA"/>
</dbReference>
<evidence type="ECO:0000313" key="2">
    <source>
        <dbReference type="EMBL" id="EAR82266.2"/>
    </source>
</evidence>
<evidence type="ECO:0000313" key="3">
    <source>
        <dbReference type="Proteomes" id="UP000009168"/>
    </source>
</evidence>
<dbReference type="InterPro" id="IPR000719">
    <property type="entry name" value="Prot_kinase_dom"/>
</dbReference>
<sequence>MEQQQDIQLKYQAPVYKFQRIFEQNQQKHKESMFDTKDLISIYNELQKKEIYLTSFISQGSFGCVFEAKYKEEIVAVKCSRVNLEKIKEEEDILILLKDTPYVFKSIENFLNETKSIYYQITKRYLF</sequence>
<organism evidence="2 3">
    <name type="scientific">Tetrahymena thermophila (strain SB210)</name>
    <dbReference type="NCBI Taxonomy" id="312017"/>
    <lineage>
        <taxon>Eukaryota</taxon>
        <taxon>Sar</taxon>
        <taxon>Alveolata</taxon>
        <taxon>Ciliophora</taxon>
        <taxon>Intramacronucleata</taxon>
        <taxon>Oligohymenophorea</taxon>
        <taxon>Hymenostomatida</taxon>
        <taxon>Tetrahymenina</taxon>
        <taxon>Tetrahymenidae</taxon>
        <taxon>Tetrahymena</taxon>
    </lineage>
</organism>
<name>Q22AF0_TETTS</name>
<dbReference type="InParanoid" id="Q22AF0"/>
<dbReference type="KEGG" id="tet:TTHERM_01230130"/>
<dbReference type="GO" id="GO:0004672">
    <property type="term" value="F:protein kinase activity"/>
    <property type="evidence" value="ECO:0007669"/>
    <property type="project" value="InterPro"/>
</dbReference>
<feature type="domain" description="Protein kinase" evidence="1">
    <location>
        <begin position="51"/>
        <end position="127"/>
    </location>
</feature>
<dbReference type="GeneID" id="7827828"/>
<dbReference type="AlphaFoldDB" id="Q22AF0"/>
<dbReference type="SUPFAM" id="SSF56112">
    <property type="entry name" value="Protein kinase-like (PK-like)"/>
    <property type="match status" value="1"/>
</dbReference>
<keyword evidence="3" id="KW-1185">Reference proteome</keyword>
<keyword evidence="2" id="KW-0808">Transferase</keyword>
<accession>Q22AF0</accession>
<dbReference type="RefSeq" id="XP_001029929.2">
    <property type="nucleotide sequence ID" value="XM_001029929.2"/>
</dbReference>
<dbReference type="GO" id="GO:0005524">
    <property type="term" value="F:ATP binding"/>
    <property type="evidence" value="ECO:0007669"/>
    <property type="project" value="InterPro"/>
</dbReference>
<dbReference type="PROSITE" id="PS50011">
    <property type="entry name" value="PROTEIN_KINASE_DOM"/>
    <property type="match status" value="1"/>
</dbReference>
<dbReference type="Gene3D" id="3.30.200.20">
    <property type="entry name" value="Phosphorylase Kinase, domain 1"/>
    <property type="match status" value="1"/>
</dbReference>
<dbReference type="OrthoDB" id="297526at2759"/>
<gene>
    <name evidence="2" type="ORF">TTHERM_01230130</name>
</gene>
<dbReference type="InterPro" id="IPR011009">
    <property type="entry name" value="Kinase-like_dom_sf"/>
</dbReference>
<evidence type="ECO:0000259" key="1">
    <source>
        <dbReference type="PROSITE" id="PS50011"/>
    </source>
</evidence>
<protein>
    <submittedName>
        <fullName evidence="2">Kinase domain protein</fullName>
    </submittedName>
</protein>
<proteinExistence type="predicted"/>
<keyword evidence="2" id="KW-0418">Kinase</keyword>
<dbReference type="HOGENOM" id="CLU_768324_0_0_1"/>
<dbReference type="Proteomes" id="UP000009168">
    <property type="component" value="Unassembled WGS sequence"/>
</dbReference>